<dbReference type="GO" id="GO:0044877">
    <property type="term" value="F:protein-containing complex binding"/>
    <property type="evidence" value="ECO:0007669"/>
    <property type="project" value="InterPro"/>
</dbReference>
<dbReference type="PATRIC" id="fig|631454.5.peg.3640"/>
<comment type="subcellular location">
    <subcellularLocation>
        <location evidence="1">Cell membrane</location>
        <topology evidence="1">Single-pass type II membrane protein</topology>
    </subcellularLocation>
</comment>
<feature type="region of interest" description="Disordered" evidence="9">
    <location>
        <begin position="222"/>
        <end position="327"/>
    </location>
</feature>
<reference evidence="12 13" key="1">
    <citation type="journal article" date="2014" name="Genome Announc.">
        <title>Draft Genome Sequence of Lutibaculum baratangense Strain AMV1T, Isolated from a Mud Volcano in Andamans, India.</title>
        <authorList>
            <person name="Singh A."/>
            <person name="Sreenivas A."/>
            <person name="Sathyanarayana Reddy G."/>
            <person name="Pinnaka A.K."/>
            <person name="Shivaji S."/>
        </authorList>
    </citation>
    <scope>NUCLEOTIDE SEQUENCE [LARGE SCALE GENOMIC DNA]</scope>
    <source>
        <strain evidence="12 13">AMV1</strain>
    </source>
</reference>
<dbReference type="Pfam" id="PF09976">
    <property type="entry name" value="TPR_21"/>
    <property type="match status" value="1"/>
</dbReference>
<proteinExistence type="inferred from homology"/>
<dbReference type="PANTHER" id="PTHR38035:SF1">
    <property type="entry name" value="ANCILLARY SECYEG TRANSLOCON SUBUNIT"/>
    <property type="match status" value="1"/>
</dbReference>
<dbReference type="STRING" id="631454.N177_3679"/>
<evidence type="ECO:0000256" key="5">
    <source>
        <dbReference type="ARBA" id="ARBA00023136"/>
    </source>
</evidence>
<dbReference type="OrthoDB" id="7173339at2"/>
<keyword evidence="3 10" id="KW-0812">Transmembrane</keyword>
<evidence type="ECO:0000256" key="2">
    <source>
        <dbReference type="ARBA" id="ARBA00022475"/>
    </source>
</evidence>
<evidence type="ECO:0000313" key="13">
    <source>
        <dbReference type="Proteomes" id="UP000017819"/>
    </source>
</evidence>
<evidence type="ECO:0000256" key="4">
    <source>
        <dbReference type="ARBA" id="ARBA00022989"/>
    </source>
</evidence>
<protein>
    <recommendedName>
        <fullName evidence="8">Ancillary SecYEG translocon subunit</fullName>
    </recommendedName>
</protein>
<dbReference type="InterPro" id="IPR011990">
    <property type="entry name" value="TPR-like_helical_dom_sf"/>
</dbReference>
<dbReference type="Proteomes" id="UP000017819">
    <property type="component" value="Unassembled WGS sequence"/>
</dbReference>
<feature type="domain" description="Ancillary SecYEG translocon subunit/Cell division coordinator CpoB TPR" evidence="11">
    <location>
        <begin position="20"/>
        <end position="194"/>
    </location>
</feature>
<organism evidence="12 13">
    <name type="scientific">Lutibaculum baratangense AMV1</name>
    <dbReference type="NCBI Taxonomy" id="631454"/>
    <lineage>
        <taxon>Bacteria</taxon>
        <taxon>Pseudomonadati</taxon>
        <taxon>Pseudomonadota</taxon>
        <taxon>Alphaproteobacteria</taxon>
        <taxon>Hyphomicrobiales</taxon>
        <taxon>Tepidamorphaceae</taxon>
        <taxon>Lutibaculum</taxon>
    </lineage>
</organism>
<comment type="caution">
    <text evidence="12">The sequence shown here is derived from an EMBL/GenBank/DDBJ whole genome shotgun (WGS) entry which is preliminary data.</text>
</comment>
<dbReference type="eggNOG" id="COG4649">
    <property type="taxonomic scope" value="Bacteria"/>
</dbReference>
<accession>V4RBS8</accession>
<evidence type="ECO:0000256" key="9">
    <source>
        <dbReference type="SAM" id="MobiDB-lite"/>
    </source>
</evidence>
<evidence type="ECO:0000256" key="10">
    <source>
        <dbReference type="SAM" id="Phobius"/>
    </source>
</evidence>
<keyword evidence="2" id="KW-1003">Cell membrane</keyword>
<dbReference type="EMBL" id="AWXZ01000039">
    <property type="protein sequence ID" value="ESR23611.1"/>
    <property type="molecule type" value="Genomic_DNA"/>
</dbReference>
<dbReference type="InterPro" id="IPR026039">
    <property type="entry name" value="YfgM"/>
</dbReference>
<keyword evidence="5 10" id="KW-0472">Membrane</keyword>
<dbReference type="RefSeq" id="WP_023433797.1">
    <property type="nucleotide sequence ID" value="NZ_AWXZ01000039.1"/>
</dbReference>
<evidence type="ECO:0000313" key="12">
    <source>
        <dbReference type="EMBL" id="ESR23611.1"/>
    </source>
</evidence>
<comment type="similarity">
    <text evidence="7">Belongs to the YfgM family.</text>
</comment>
<name>V4RBS8_9HYPH</name>
<evidence type="ECO:0000256" key="7">
    <source>
        <dbReference type="ARBA" id="ARBA00024197"/>
    </source>
</evidence>
<evidence type="ECO:0000256" key="6">
    <source>
        <dbReference type="ARBA" id="ARBA00023186"/>
    </source>
</evidence>
<feature type="transmembrane region" description="Helical" evidence="10">
    <location>
        <begin position="24"/>
        <end position="42"/>
    </location>
</feature>
<dbReference type="GO" id="GO:0005886">
    <property type="term" value="C:plasma membrane"/>
    <property type="evidence" value="ECO:0007669"/>
    <property type="project" value="UniProtKB-SubCell"/>
</dbReference>
<dbReference type="Gene3D" id="1.25.40.10">
    <property type="entry name" value="Tetratricopeptide repeat domain"/>
    <property type="match status" value="1"/>
</dbReference>
<feature type="compositionally biased region" description="Low complexity" evidence="9">
    <location>
        <begin position="274"/>
        <end position="308"/>
    </location>
</feature>
<keyword evidence="13" id="KW-1185">Reference proteome</keyword>
<evidence type="ECO:0000256" key="1">
    <source>
        <dbReference type="ARBA" id="ARBA00004401"/>
    </source>
</evidence>
<keyword evidence="6" id="KW-0143">Chaperone</keyword>
<evidence type="ECO:0000256" key="3">
    <source>
        <dbReference type="ARBA" id="ARBA00022692"/>
    </source>
</evidence>
<dbReference type="AlphaFoldDB" id="V4RBS8"/>
<keyword evidence="4 10" id="KW-1133">Transmembrane helix</keyword>
<dbReference type="PANTHER" id="PTHR38035">
    <property type="entry name" value="UPF0070 PROTEIN YFGM"/>
    <property type="match status" value="1"/>
</dbReference>
<evidence type="ECO:0000259" key="11">
    <source>
        <dbReference type="Pfam" id="PF09976"/>
    </source>
</evidence>
<gene>
    <name evidence="12" type="ORF">N177_3679</name>
</gene>
<evidence type="ECO:0000256" key="8">
    <source>
        <dbReference type="ARBA" id="ARBA00024235"/>
    </source>
</evidence>
<sequence>MSDIFREVDEEVRREQYTALWKRFAPFIIAVALLIVAGVGGWRAWEWYEARRAAEAGSLYFEAVGLATQGQHEPASQAFAEIARDGGAYSALASLRHASELAAAGDRDGAVAAYDAVANDASVPRLMRGLASIRAGYLLVDSAEPLQLSERLGPYLGDDESPWRNSALEIVGLAQYRAGDYDAASSSFEQVLADPAAPPSLLQRAEMMFTLLAAGAPDAITAAEPAPEPVTPNASGVPLTPAAPGALSVPGTSGTSDPFEVPSAPSDLDERANDPAPAGDPEGEAAPEPAPLPATEETPTPQAEEALPSEPTSPEDPSAAGTNGDTQ</sequence>
<dbReference type="InterPro" id="IPR018704">
    <property type="entry name" value="SecYEG/CpoB_TPR"/>
</dbReference>